<comment type="caution">
    <text evidence="4">The sequence shown here is derived from an EMBL/GenBank/DDBJ whole genome shotgun (WGS) entry which is preliminary data.</text>
</comment>
<dbReference type="Gene3D" id="1.10.10.60">
    <property type="entry name" value="Homeodomain-like"/>
    <property type="match status" value="1"/>
</dbReference>
<dbReference type="InterPro" id="IPR015292">
    <property type="entry name" value="Tscrpt_reg_YbiH_C"/>
</dbReference>
<feature type="domain" description="HTH tetR-type" evidence="3">
    <location>
        <begin position="18"/>
        <end position="78"/>
    </location>
</feature>
<dbReference type="SUPFAM" id="SSF48498">
    <property type="entry name" value="Tetracyclin repressor-like, C-terminal domain"/>
    <property type="match status" value="1"/>
</dbReference>
<sequence length="233" mass="25321">MARGIRRTARSRDRQDGAATRISLLEAGGAVFAEFGFDRATAKEIALHAGTNAAAVNYHFGGIEALYEDVLAEAHHRLMSYDVLARTVGADIESKEKLRRFIGLLVKVVRTGNEHSWPAKVIVRELIAPTPHIDKLRREEIEPKKALLFGVIAQIIGVAPDHPLVAQAALSTMAPCFMLLVAEKRVSEIIPALGREATTDEELADRLFRFTLGGLTQLSLPVQAAAGSPEQPS</sequence>
<dbReference type="Pfam" id="PF00440">
    <property type="entry name" value="TetR_N"/>
    <property type="match status" value="1"/>
</dbReference>
<reference evidence="4 5" key="1">
    <citation type="journal article" date="2020" name="Genome Biol. Evol.">
        <title>Rhizobium dioscoreae sp. nov., a plant growth-promoting bacterium isolated from yam (Dioscorea species).</title>
        <authorList>
            <person name="Ouyabe M."/>
            <person name="Tanaka N."/>
            <person name="Shiwa Y."/>
            <person name="Fujita N."/>
            <person name="Kikuno H."/>
            <person name="Babil P."/>
            <person name="Shiwachi H."/>
        </authorList>
    </citation>
    <scope>NUCLEOTIDE SEQUENCE [LARGE SCALE GENOMIC DNA]</scope>
    <source>
        <strain evidence="4 5">S-93</strain>
    </source>
</reference>
<dbReference type="PANTHER" id="PTHR30055:SF226">
    <property type="entry name" value="HTH-TYPE TRANSCRIPTIONAL REGULATOR PKSA"/>
    <property type="match status" value="1"/>
</dbReference>
<feature type="DNA-binding region" description="H-T-H motif" evidence="2">
    <location>
        <begin position="41"/>
        <end position="60"/>
    </location>
</feature>
<dbReference type="InterPro" id="IPR009057">
    <property type="entry name" value="Homeodomain-like_sf"/>
</dbReference>
<accession>A0ABQ0Z0V8</accession>
<dbReference type="InterPro" id="IPR001647">
    <property type="entry name" value="HTH_TetR"/>
</dbReference>
<dbReference type="PANTHER" id="PTHR30055">
    <property type="entry name" value="HTH-TYPE TRANSCRIPTIONAL REGULATOR RUTR"/>
    <property type="match status" value="1"/>
</dbReference>
<dbReference type="EMBL" id="BLAJ01000002">
    <property type="protein sequence ID" value="GES49170.1"/>
    <property type="molecule type" value="Genomic_DNA"/>
</dbReference>
<dbReference type="InterPro" id="IPR050109">
    <property type="entry name" value="HTH-type_TetR-like_transc_reg"/>
</dbReference>
<name>A0ABQ0Z0V8_9HYPH</name>
<evidence type="ECO:0000313" key="4">
    <source>
        <dbReference type="EMBL" id="GES49170.1"/>
    </source>
</evidence>
<dbReference type="Gene3D" id="1.10.357.10">
    <property type="entry name" value="Tetracycline Repressor, domain 2"/>
    <property type="match status" value="1"/>
</dbReference>
<evidence type="ECO:0000313" key="5">
    <source>
        <dbReference type="Proteomes" id="UP000390335"/>
    </source>
</evidence>
<dbReference type="SUPFAM" id="SSF46689">
    <property type="entry name" value="Homeodomain-like"/>
    <property type="match status" value="1"/>
</dbReference>
<evidence type="ECO:0000259" key="3">
    <source>
        <dbReference type="PROSITE" id="PS50977"/>
    </source>
</evidence>
<keyword evidence="1 2" id="KW-0238">DNA-binding</keyword>
<dbReference type="Pfam" id="PF09209">
    <property type="entry name" value="CecR_C"/>
    <property type="match status" value="1"/>
</dbReference>
<protein>
    <submittedName>
        <fullName evidence="4">TetR family transcriptional regulator</fullName>
    </submittedName>
</protein>
<keyword evidence="5" id="KW-1185">Reference proteome</keyword>
<dbReference type="RefSeq" id="WP_152093086.1">
    <property type="nucleotide sequence ID" value="NZ_BLAJ01000002.1"/>
</dbReference>
<dbReference type="Proteomes" id="UP000390335">
    <property type="component" value="Unassembled WGS sequence"/>
</dbReference>
<evidence type="ECO:0000256" key="1">
    <source>
        <dbReference type="ARBA" id="ARBA00023125"/>
    </source>
</evidence>
<proteinExistence type="predicted"/>
<evidence type="ECO:0000256" key="2">
    <source>
        <dbReference type="PROSITE-ProRule" id="PRU00335"/>
    </source>
</evidence>
<organism evidence="4 5">
    <name type="scientific">Rhizobium dioscoreae</name>
    <dbReference type="NCBI Taxonomy" id="2653122"/>
    <lineage>
        <taxon>Bacteria</taxon>
        <taxon>Pseudomonadati</taxon>
        <taxon>Pseudomonadota</taxon>
        <taxon>Alphaproteobacteria</taxon>
        <taxon>Hyphomicrobiales</taxon>
        <taxon>Rhizobiaceae</taxon>
        <taxon>Rhizobium/Agrobacterium group</taxon>
        <taxon>Rhizobium</taxon>
    </lineage>
</organism>
<gene>
    <name evidence="4" type="ORF">RsS93_17840</name>
</gene>
<dbReference type="InterPro" id="IPR036271">
    <property type="entry name" value="Tet_transcr_reg_TetR-rel_C_sf"/>
</dbReference>
<dbReference type="PROSITE" id="PS50977">
    <property type="entry name" value="HTH_TETR_2"/>
    <property type="match status" value="1"/>
</dbReference>